<accession>A0A384JR15</accession>
<reference evidence="2 3" key="3">
    <citation type="journal article" date="2017" name="Mol. Plant Pathol.">
        <title>A gapless genome sequence of the fungus Botrytis cinerea.</title>
        <authorList>
            <person name="Van Kan J.A."/>
            <person name="Stassen J.H."/>
            <person name="Mosbach A."/>
            <person name="Van Der Lee T.A."/>
            <person name="Faino L."/>
            <person name="Farmer A.D."/>
            <person name="Papasotiriou D.G."/>
            <person name="Zhou S."/>
            <person name="Seidl M.F."/>
            <person name="Cottam E."/>
            <person name="Edel D."/>
            <person name="Hahn M."/>
            <person name="Schwartz D.C."/>
            <person name="Dietrich R.A."/>
            <person name="Widdison S."/>
            <person name="Scalliet G."/>
        </authorList>
    </citation>
    <scope>NUCLEOTIDE SEQUENCE [LARGE SCALE GENOMIC DNA]</scope>
    <source>
        <strain evidence="2 3">B05.10</strain>
    </source>
</reference>
<evidence type="ECO:0000313" key="2">
    <source>
        <dbReference type="EMBL" id="ATZ53019.1"/>
    </source>
</evidence>
<dbReference type="RefSeq" id="XP_024550559.1">
    <property type="nucleotide sequence ID" value="XM_024694766.1"/>
</dbReference>
<dbReference type="KEGG" id="bfu:BCIN_08g06330"/>
<feature type="transmembrane region" description="Helical" evidence="1">
    <location>
        <begin position="199"/>
        <end position="221"/>
    </location>
</feature>
<sequence length="321" mass="35683">MSNQISFSNDTLGSNSTILTSQICITDGNSDIYGLGIRIGFYLQWYASLLASAPRGSLGKVASGEIQGLMFSIVLFSVATFLALVIQTSTLQLAEVYIILLLVVGYHYYFIPKMFMALLSSIKQLFSKGEKEETGQKKHRGWVFILLVGLFFCAISCFQLWFWGGHFQDRNRKANTCPDFGFGFIRVDLENIAFRAFNITYWVLLLVLSFGIIWHAWTLFIDKRNASKKKLTKDTLSSSSSSLKSSSSSTKSLNAKNSISDFLQFGVLFIFTTIMIIAVEKSIIWNQITGVTTLAGAGQLIPFLIGLGSLFRVCYVGVKGE</sequence>
<proteinExistence type="predicted"/>
<organism evidence="2 3">
    <name type="scientific">Botryotinia fuckeliana (strain B05.10)</name>
    <name type="common">Noble rot fungus</name>
    <name type="synonym">Botrytis cinerea</name>
    <dbReference type="NCBI Taxonomy" id="332648"/>
    <lineage>
        <taxon>Eukaryota</taxon>
        <taxon>Fungi</taxon>
        <taxon>Dikarya</taxon>
        <taxon>Ascomycota</taxon>
        <taxon>Pezizomycotina</taxon>
        <taxon>Leotiomycetes</taxon>
        <taxon>Helotiales</taxon>
        <taxon>Sclerotiniaceae</taxon>
        <taxon>Botrytis</taxon>
    </lineage>
</organism>
<feature type="transmembrane region" description="Helical" evidence="1">
    <location>
        <begin position="96"/>
        <end position="120"/>
    </location>
</feature>
<dbReference type="Proteomes" id="UP000001798">
    <property type="component" value="Chromosome 8"/>
</dbReference>
<feature type="transmembrane region" description="Helical" evidence="1">
    <location>
        <begin position="262"/>
        <end position="279"/>
    </location>
</feature>
<reference evidence="2 3" key="2">
    <citation type="journal article" date="2012" name="Eukaryot. Cell">
        <title>Genome update of Botrytis cinerea strains B05.10 and T4.</title>
        <authorList>
            <person name="Staats M."/>
            <person name="van Kan J.A."/>
        </authorList>
    </citation>
    <scope>NUCLEOTIDE SEQUENCE [LARGE SCALE GENOMIC DNA]</scope>
    <source>
        <strain evidence="2 3">B05.10</strain>
    </source>
</reference>
<feature type="transmembrane region" description="Helical" evidence="1">
    <location>
        <begin position="299"/>
        <end position="318"/>
    </location>
</feature>
<evidence type="ECO:0000313" key="3">
    <source>
        <dbReference type="Proteomes" id="UP000001798"/>
    </source>
</evidence>
<reference evidence="2 3" key="1">
    <citation type="journal article" date="2011" name="PLoS Genet.">
        <title>Genomic analysis of the necrotrophic fungal pathogens Sclerotinia sclerotiorum and Botrytis cinerea.</title>
        <authorList>
            <person name="Amselem J."/>
            <person name="Cuomo C.A."/>
            <person name="van Kan J.A."/>
            <person name="Viaud M."/>
            <person name="Benito E.P."/>
            <person name="Couloux A."/>
            <person name="Coutinho P.M."/>
            <person name="de Vries R.P."/>
            <person name="Dyer P.S."/>
            <person name="Fillinger S."/>
            <person name="Fournier E."/>
            <person name="Gout L."/>
            <person name="Hahn M."/>
            <person name="Kohn L."/>
            <person name="Lapalu N."/>
            <person name="Plummer K.M."/>
            <person name="Pradier J.M."/>
            <person name="Quevillon E."/>
            <person name="Sharon A."/>
            <person name="Simon A."/>
            <person name="ten Have A."/>
            <person name="Tudzynski B."/>
            <person name="Tudzynski P."/>
            <person name="Wincker P."/>
            <person name="Andrew M."/>
            <person name="Anthouard V."/>
            <person name="Beever R.E."/>
            <person name="Beffa R."/>
            <person name="Benoit I."/>
            <person name="Bouzid O."/>
            <person name="Brault B."/>
            <person name="Chen Z."/>
            <person name="Choquer M."/>
            <person name="Collemare J."/>
            <person name="Cotton P."/>
            <person name="Danchin E.G."/>
            <person name="Da Silva C."/>
            <person name="Gautier A."/>
            <person name="Giraud C."/>
            <person name="Giraud T."/>
            <person name="Gonzalez C."/>
            <person name="Grossetete S."/>
            <person name="Guldener U."/>
            <person name="Henrissat B."/>
            <person name="Howlett B.J."/>
            <person name="Kodira C."/>
            <person name="Kretschmer M."/>
            <person name="Lappartient A."/>
            <person name="Leroch M."/>
            <person name="Levis C."/>
            <person name="Mauceli E."/>
            <person name="Neuveglise C."/>
            <person name="Oeser B."/>
            <person name="Pearson M."/>
            <person name="Poulain J."/>
            <person name="Poussereau N."/>
            <person name="Quesneville H."/>
            <person name="Rascle C."/>
            <person name="Schumacher J."/>
            <person name="Segurens B."/>
            <person name="Sexton A."/>
            <person name="Silva E."/>
            <person name="Sirven C."/>
            <person name="Soanes D.M."/>
            <person name="Talbot N.J."/>
            <person name="Templeton M."/>
            <person name="Yandava C."/>
            <person name="Yarden O."/>
            <person name="Zeng Q."/>
            <person name="Rollins J.A."/>
            <person name="Lebrun M.H."/>
            <person name="Dickman M."/>
        </authorList>
    </citation>
    <scope>NUCLEOTIDE SEQUENCE [LARGE SCALE GENOMIC DNA]</scope>
    <source>
        <strain evidence="2 3">B05.10</strain>
    </source>
</reference>
<feature type="transmembrane region" description="Helical" evidence="1">
    <location>
        <begin position="141"/>
        <end position="163"/>
    </location>
</feature>
<feature type="transmembrane region" description="Helical" evidence="1">
    <location>
        <begin position="69"/>
        <end position="90"/>
    </location>
</feature>
<dbReference type="AlphaFoldDB" id="A0A384JR15"/>
<dbReference type="VEuPathDB" id="FungiDB:Bcin08g06330"/>
<dbReference type="OrthoDB" id="3945378at2759"/>
<gene>
    <name evidence="2" type="ORF">BCIN_08g06330</name>
</gene>
<dbReference type="GeneID" id="5430652"/>
<keyword evidence="1" id="KW-0812">Transmembrane</keyword>
<dbReference type="EMBL" id="CP009812">
    <property type="protein sequence ID" value="ATZ53019.1"/>
    <property type="molecule type" value="Genomic_DNA"/>
</dbReference>
<keyword evidence="1" id="KW-1133">Transmembrane helix</keyword>
<keyword evidence="1" id="KW-0472">Membrane</keyword>
<protein>
    <submittedName>
        <fullName evidence="2">Uncharacterized protein</fullName>
    </submittedName>
</protein>
<keyword evidence="3" id="KW-1185">Reference proteome</keyword>
<evidence type="ECO:0000256" key="1">
    <source>
        <dbReference type="SAM" id="Phobius"/>
    </source>
</evidence>
<name>A0A384JR15_BOTFB</name>